<evidence type="ECO:0000313" key="3">
    <source>
        <dbReference type="Proteomes" id="UP000235786"/>
    </source>
</evidence>
<dbReference type="OrthoDB" id="3642468at2759"/>
<dbReference type="InterPro" id="IPR001810">
    <property type="entry name" value="F-box_dom"/>
</dbReference>
<dbReference type="Proteomes" id="UP000235786">
    <property type="component" value="Unassembled WGS sequence"/>
</dbReference>
<dbReference type="EMBL" id="KZ613950">
    <property type="protein sequence ID" value="PMD37010.1"/>
    <property type="molecule type" value="Genomic_DNA"/>
</dbReference>
<dbReference type="AlphaFoldDB" id="A0A2J6RER5"/>
<gene>
    <name evidence="2" type="ORF">L207DRAFT_433980</name>
</gene>
<feature type="domain" description="F-box" evidence="1">
    <location>
        <begin position="45"/>
        <end position="85"/>
    </location>
</feature>
<dbReference type="Pfam" id="PF12937">
    <property type="entry name" value="F-box-like"/>
    <property type="match status" value="1"/>
</dbReference>
<dbReference type="STRING" id="1149755.A0A2J6RER5"/>
<name>A0A2J6RER5_HYAVF</name>
<dbReference type="CDD" id="cd09917">
    <property type="entry name" value="F-box_SF"/>
    <property type="match status" value="1"/>
</dbReference>
<dbReference type="SUPFAM" id="SSF81383">
    <property type="entry name" value="F-box domain"/>
    <property type="match status" value="1"/>
</dbReference>
<dbReference type="PROSITE" id="PS50181">
    <property type="entry name" value="FBOX"/>
    <property type="match status" value="1"/>
</dbReference>
<accession>A0A2J6RER5</accession>
<evidence type="ECO:0000259" key="1">
    <source>
        <dbReference type="PROSITE" id="PS50181"/>
    </source>
</evidence>
<reference evidence="2 3" key="1">
    <citation type="submission" date="2016-04" db="EMBL/GenBank/DDBJ databases">
        <title>A degradative enzymes factory behind the ericoid mycorrhizal symbiosis.</title>
        <authorList>
            <consortium name="DOE Joint Genome Institute"/>
            <person name="Martino E."/>
            <person name="Morin E."/>
            <person name="Grelet G."/>
            <person name="Kuo A."/>
            <person name="Kohler A."/>
            <person name="Daghino S."/>
            <person name="Barry K."/>
            <person name="Choi C."/>
            <person name="Cichocki N."/>
            <person name="Clum A."/>
            <person name="Copeland A."/>
            <person name="Hainaut M."/>
            <person name="Haridas S."/>
            <person name="Labutti K."/>
            <person name="Lindquist E."/>
            <person name="Lipzen A."/>
            <person name="Khouja H.-R."/>
            <person name="Murat C."/>
            <person name="Ohm R."/>
            <person name="Olson A."/>
            <person name="Spatafora J."/>
            <person name="Veneault-Fourrey C."/>
            <person name="Henrissat B."/>
            <person name="Grigoriev I."/>
            <person name="Martin F."/>
            <person name="Perotto S."/>
        </authorList>
    </citation>
    <scope>NUCLEOTIDE SEQUENCE [LARGE SCALE GENOMIC DNA]</scope>
    <source>
        <strain evidence="2 3">F</strain>
    </source>
</reference>
<organism evidence="2 3">
    <name type="scientific">Hyaloscypha variabilis (strain UAMH 11265 / GT02V1 / F)</name>
    <name type="common">Meliniomyces variabilis</name>
    <dbReference type="NCBI Taxonomy" id="1149755"/>
    <lineage>
        <taxon>Eukaryota</taxon>
        <taxon>Fungi</taxon>
        <taxon>Dikarya</taxon>
        <taxon>Ascomycota</taxon>
        <taxon>Pezizomycotina</taxon>
        <taxon>Leotiomycetes</taxon>
        <taxon>Helotiales</taxon>
        <taxon>Hyaloscyphaceae</taxon>
        <taxon>Hyaloscypha</taxon>
        <taxon>Hyaloscypha variabilis</taxon>
    </lineage>
</organism>
<sequence length="333" mass="38405">MRKESPAVEADEPLIDTTATLPLRSKRLERLQKKRHQKEAASKQNATFWDLPSEIILDILSLLRPSDIFNLSRVNSGLRDFILKDASRIAGPVITQRYPILTKCFPLPVLLSNVDKEAHSALLDEERQANYLHIHKKPYQHVQTPDPQTICTCLTCMLAWNNLCLLVDFSRWQKNLEQGEPIPIVPRGKNPKWNQKLIAANATVVQNALYNPLWYARILEQHLKSTVGSIRRHGNNAGNKRKRFRMTIEDVAVENDAFLSRSGPPSMDFPFHRDSYYMLEAYLPNRGWNSEVNGWVYMPATQHDRDVEFVKSWAKRKRDIAAERRETTEVVGL</sequence>
<proteinExistence type="predicted"/>
<evidence type="ECO:0000313" key="2">
    <source>
        <dbReference type="EMBL" id="PMD37010.1"/>
    </source>
</evidence>
<dbReference type="SMART" id="SM00256">
    <property type="entry name" value="FBOX"/>
    <property type="match status" value="1"/>
</dbReference>
<keyword evidence="3" id="KW-1185">Reference proteome</keyword>
<dbReference type="InterPro" id="IPR036047">
    <property type="entry name" value="F-box-like_dom_sf"/>
</dbReference>
<protein>
    <recommendedName>
        <fullName evidence="1">F-box domain-containing protein</fullName>
    </recommendedName>
</protein>